<dbReference type="AlphaFoldDB" id="A0A9N9U653"/>
<evidence type="ECO:0000313" key="8">
    <source>
        <dbReference type="Proteomes" id="UP000754883"/>
    </source>
</evidence>
<dbReference type="GO" id="GO:0046872">
    <property type="term" value="F:metal ion binding"/>
    <property type="evidence" value="ECO:0007669"/>
    <property type="project" value="UniProtKB-KW"/>
</dbReference>
<evidence type="ECO:0000256" key="3">
    <source>
        <dbReference type="ARBA" id="ARBA00023015"/>
    </source>
</evidence>
<dbReference type="Proteomes" id="UP000754883">
    <property type="component" value="Unassembled WGS sequence"/>
</dbReference>
<keyword evidence="4" id="KW-0804">Transcription</keyword>
<evidence type="ECO:0000256" key="2">
    <source>
        <dbReference type="ARBA" id="ARBA00022723"/>
    </source>
</evidence>
<evidence type="ECO:0000313" key="7">
    <source>
        <dbReference type="EMBL" id="CAG9981269.1"/>
    </source>
</evidence>
<dbReference type="PANTHER" id="PTHR47338">
    <property type="entry name" value="ZN(II)2CYS6 TRANSCRIPTION FACTOR (EUROFUNG)-RELATED"/>
    <property type="match status" value="1"/>
</dbReference>
<evidence type="ECO:0000256" key="5">
    <source>
        <dbReference type="ARBA" id="ARBA00023242"/>
    </source>
</evidence>
<name>A0A9N9U653_9HYPO</name>
<dbReference type="GO" id="GO:0005634">
    <property type="term" value="C:nucleus"/>
    <property type="evidence" value="ECO:0007669"/>
    <property type="project" value="UniProtKB-SubCell"/>
</dbReference>
<dbReference type="OrthoDB" id="426882at2759"/>
<sequence>MHADLPRVLNELPPAIPREEADQSTSAQGPKKKTGLWVYMIQLSTLWGKVRTYAEQWAQRNDKMPPPWSIESEYAVIGAHLMDLETKLPARHRFDLARFPDQDSQHLQSNREYWGPWLYIQFTYHAIHSMLNHPFLYSSRPQQSAQLGVPNTFWKTSTELAFIHSTWIARLVDLVKSKEYRVSDPFIGHCTAIAATIHIYFCRAADRSTRGAAQERLSGCLAFLEELALLWPSSRWLHGRLQLLVHSAFAADQSQGRVGAEKQQITPKTISINNRLMWDILLNNFAAHRGTSTLPHAGGLFDEGSFSPPDNMDEEEDIVDMDNFHLPNVEVRIPSYGTVNPSFEDASS</sequence>
<keyword evidence="3" id="KW-0805">Transcription regulation</keyword>
<evidence type="ECO:0000256" key="4">
    <source>
        <dbReference type="ARBA" id="ARBA00023163"/>
    </source>
</evidence>
<dbReference type="PANTHER" id="PTHR47338:SF27">
    <property type="entry name" value="ZN(II)2CYS6 TRANSCRIPTION FACTOR (EUROFUNG)"/>
    <property type="match status" value="1"/>
</dbReference>
<dbReference type="EMBL" id="CABFNO020001323">
    <property type="protein sequence ID" value="CAG9981269.1"/>
    <property type="molecule type" value="Genomic_DNA"/>
</dbReference>
<comment type="caution">
    <text evidence="7">The sequence shown here is derived from an EMBL/GenBank/DDBJ whole genome shotgun (WGS) entry which is preliminary data.</text>
</comment>
<accession>A0A9N9U653</accession>
<dbReference type="CDD" id="cd12148">
    <property type="entry name" value="fungal_TF_MHR"/>
    <property type="match status" value="1"/>
</dbReference>
<evidence type="ECO:0000256" key="1">
    <source>
        <dbReference type="ARBA" id="ARBA00004123"/>
    </source>
</evidence>
<keyword evidence="8" id="KW-1185">Reference proteome</keyword>
<reference evidence="8" key="1">
    <citation type="submission" date="2019-06" db="EMBL/GenBank/DDBJ databases">
        <authorList>
            <person name="Broberg M."/>
        </authorList>
    </citation>
    <scope>NUCLEOTIDE SEQUENCE [LARGE SCALE GENOMIC DNA]</scope>
</reference>
<proteinExistence type="predicted"/>
<dbReference type="InterPro" id="IPR050815">
    <property type="entry name" value="TF_fung"/>
</dbReference>
<protein>
    <submittedName>
        <fullName evidence="7">Uncharacterized protein</fullName>
    </submittedName>
</protein>
<keyword evidence="5" id="KW-0539">Nucleus</keyword>
<evidence type="ECO:0000256" key="6">
    <source>
        <dbReference type="SAM" id="MobiDB-lite"/>
    </source>
</evidence>
<keyword evidence="2" id="KW-0479">Metal-binding</keyword>
<organism evidence="7 8">
    <name type="scientific">Clonostachys byssicola</name>
    <dbReference type="NCBI Taxonomy" id="160290"/>
    <lineage>
        <taxon>Eukaryota</taxon>
        <taxon>Fungi</taxon>
        <taxon>Dikarya</taxon>
        <taxon>Ascomycota</taxon>
        <taxon>Pezizomycotina</taxon>
        <taxon>Sordariomycetes</taxon>
        <taxon>Hypocreomycetidae</taxon>
        <taxon>Hypocreales</taxon>
        <taxon>Bionectriaceae</taxon>
        <taxon>Clonostachys</taxon>
    </lineage>
</organism>
<comment type="subcellular location">
    <subcellularLocation>
        <location evidence="1">Nucleus</location>
    </subcellularLocation>
</comment>
<reference evidence="7 8" key="2">
    <citation type="submission" date="2021-10" db="EMBL/GenBank/DDBJ databases">
        <authorList>
            <person name="Piombo E."/>
        </authorList>
    </citation>
    <scope>NUCLEOTIDE SEQUENCE [LARGE SCALE GENOMIC DNA]</scope>
</reference>
<dbReference type="GO" id="GO:0000981">
    <property type="term" value="F:DNA-binding transcription factor activity, RNA polymerase II-specific"/>
    <property type="evidence" value="ECO:0007669"/>
    <property type="project" value="InterPro"/>
</dbReference>
<feature type="non-terminal residue" evidence="7">
    <location>
        <position position="1"/>
    </location>
</feature>
<gene>
    <name evidence="7" type="ORF">CBYS24578_00008259</name>
</gene>
<feature type="region of interest" description="Disordered" evidence="6">
    <location>
        <begin position="1"/>
        <end position="30"/>
    </location>
</feature>